<feature type="compositionally biased region" description="Polar residues" evidence="2">
    <location>
        <begin position="87"/>
        <end position="104"/>
    </location>
</feature>
<comment type="similarity">
    <text evidence="1">Belongs to the UbiK family.</text>
</comment>
<dbReference type="InterPro" id="IPR007475">
    <property type="entry name" value="UbiK"/>
</dbReference>
<dbReference type="GO" id="GO:0006744">
    <property type="term" value="P:ubiquinone biosynthetic process"/>
    <property type="evidence" value="ECO:0007669"/>
    <property type="project" value="UniProtKB-UniRule"/>
</dbReference>
<dbReference type="AlphaFoldDB" id="A0A1I0FJK9"/>
<evidence type="ECO:0000313" key="3">
    <source>
        <dbReference type="EMBL" id="SET57430.1"/>
    </source>
</evidence>
<feature type="region of interest" description="Disordered" evidence="2">
    <location>
        <begin position="76"/>
        <end position="104"/>
    </location>
</feature>
<evidence type="ECO:0000313" key="4">
    <source>
        <dbReference type="Proteomes" id="UP000199345"/>
    </source>
</evidence>
<proteinExistence type="inferred from homology"/>
<dbReference type="GO" id="GO:0005737">
    <property type="term" value="C:cytoplasm"/>
    <property type="evidence" value="ECO:0007669"/>
    <property type="project" value="UniProtKB-SubCell"/>
</dbReference>
<accession>A0A1I0FJK9</accession>
<dbReference type="HAMAP" id="MF_02216">
    <property type="entry name" value="UbiK"/>
    <property type="match status" value="1"/>
</dbReference>
<dbReference type="PANTHER" id="PTHR38040:SF1">
    <property type="entry name" value="UBIQUINONE BIOSYNTHESIS ACCESSORY FACTOR UBIK"/>
    <property type="match status" value="1"/>
</dbReference>
<dbReference type="EMBL" id="FOIA01000038">
    <property type="protein sequence ID" value="SET57430.1"/>
    <property type="molecule type" value="Genomic_DNA"/>
</dbReference>
<sequence>MLNKNVIEEINSKVSEILQNSPAKDVEKNMRAVMSGVFSRLDLVTREEFDVQHEVLLRTREKLVQLEAKVKELEQQLGLPEMEEQSGIDTKTGQTADTDPAQTV</sequence>
<organism evidence="3 4">
    <name type="scientific">Nitrosomonas marina</name>
    <dbReference type="NCBI Taxonomy" id="917"/>
    <lineage>
        <taxon>Bacteria</taxon>
        <taxon>Pseudomonadati</taxon>
        <taxon>Pseudomonadota</taxon>
        <taxon>Betaproteobacteria</taxon>
        <taxon>Nitrosomonadales</taxon>
        <taxon>Nitrosomonadaceae</taxon>
        <taxon>Nitrosomonas</taxon>
    </lineage>
</organism>
<dbReference type="Proteomes" id="UP000199345">
    <property type="component" value="Unassembled WGS sequence"/>
</dbReference>
<protein>
    <recommendedName>
        <fullName evidence="1">Ubiquinone biosynthesis accessory factor UbiK</fullName>
    </recommendedName>
</protein>
<comment type="function">
    <text evidence="1">Required for efficient ubiquinone (coenzyme Q) biosynthesis. UbiK is probably an accessory factor of Ubi enzymes and facilitates ubiquinone biosynthesis by acting as an assembly factor, a targeting factor, or both.</text>
</comment>
<reference evidence="4" key="1">
    <citation type="submission" date="2016-10" db="EMBL/GenBank/DDBJ databases">
        <authorList>
            <person name="Varghese N."/>
            <person name="Submissions S."/>
        </authorList>
    </citation>
    <scope>NUCLEOTIDE SEQUENCE [LARGE SCALE GENOMIC DNA]</scope>
    <source>
        <strain evidence="4">Nm71</strain>
    </source>
</reference>
<comment type="pathway">
    <text evidence="1">Cofactor biosynthesis; ubiquinone biosynthesis.</text>
</comment>
<dbReference type="RefSeq" id="WP_090661331.1">
    <property type="nucleotide sequence ID" value="NZ_FOIA01000038.1"/>
</dbReference>
<dbReference type="Pfam" id="PF04380">
    <property type="entry name" value="BMFP"/>
    <property type="match status" value="1"/>
</dbReference>
<dbReference type="OrthoDB" id="5297354at2"/>
<name>A0A1I0FJK9_9PROT</name>
<keyword evidence="4" id="KW-1185">Reference proteome</keyword>
<dbReference type="UniPathway" id="UPA00232"/>
<evidence type="ECO:0000256" key="2">
    <source>
        <dbReference type="SAM" id="MobiDB-lite"/>
    </source>
</evidence>
<gene>
    <name evidence="1" type="primary">ubiK</name>
    <name evidence="3" type="ORF">SAMN05216326_13817</name>
</gene>
<comment type="subcellular location">
    <subcellularLocation>
        <location evidence="1">Cytoplasm</location>
    </subcellularLocation>
</comment>
<keyword evidence="1" id="KW-0831">Ubiquinone biosynthesis</keyword>
<evidence type="ECO:0000256" key="1">
    <source>
        <dbReference type="HAMAP-Rule" id="MF_02216"/>
    </source>
</evidence>
<dbReference type="PANTHER" id="PTHR38040">
    <property type="entry name" value="UBIQUINONE BIOSYNTHESIS ACCESSORY FACTOR UBIK"/>
    <property type="match status" value="1"/>
</dbReference>
<keyword evidence="1" id="KW-0963">Cytoplasm</keyword>